<reference evidence="2" key="1">
    <citation type="submission" date="2017-11" db="EMBL/GenBank/DDBJ databases">
        <title>The draft genome sequence of Chromatocurvus sp. F02.</title>
        <authorList>
            <person name="Du Z.-J."/>
            <person name="Chang Y.-Q."/>
        </authorList>
    </citation>
    <scope>NUCLEOTIDE SEQUENCE [LARGE SCALE GENOMIC DNA]</scope>
    <source>
        <strain evidence="2">F02</strain>
    </source>
</reference>
<dbReference type="OrthoDB" id="1948945at2"/>
<gene>
    <name evidence="1" type="ORF">CWI75_15455</name>
</gene>
<comment type="caution">
    <text evidence="1">The sequence shown here is derived from an EMBL/GenBank/DDBJ whole genome shotgun (WGS) entry which is preliminary data.</text>
</comment>
<evidence type="ECO:0000313" key="1">
    <source>
        <dbReference type="EMBL" id="PLW81425.1"/>
    </source>
</evidence>
<dbReference type="PANTHER" id="PTHR38436:SF1">
    <property type="entry name" value="ESTER CYCLASE"/>
    <property type="match status" value="1"/>
</dbReference>
<dbReference type="Pfam" id="PF07366">
    <property type="entry name" value="SnoaL"/>
    <property type="match status" value="2"/>
</dbReference>
<protein>
    <submittedName>
        <fullName evidence="1">Polyketide cyclase</fullName>
    </submittedName>
</protein>
<dbReference type="InterPro" id="IPR032710">
    <property type="entry name" value="NTF2-like_dom_sf"/>
</dbReference>
<accession>A0A2N5XZ46</accession>
<organism evidence="1 2">
    <name type="scientific">Kineobactrum sediminis</name>
    <dbReference type="NCBI Taxonomy" id="1905677"/>
    <lineage>
        <taxon>Bacteria</taxon>
        <taxon>Pseudomonadati</taxon>
        <taxon>Pseudomonadota</taxon>
        <taxon>Gammaproteobacteria</taxon>
        <taxon>Cellvibrionales</taxon>
        <taxon>Halieaceae</taxon>
        <taxon>Kineobactrum</taxon>
    </lineage>
</organism>
<keyword evidence="2" id="KW-1185">Reference proteome</keyword>
<name>A0A2N5XZ46_9GAMM</name>
<proteinExistence type="predicted"/>
<dbReference type="EMBL" id="PKLZ01000013">
    <property type="protein sequence ID" value="PLW81425.1"/>
    <property type="molecule type" value="Genomic_DNA"/>
</dbReference>
<dbReference type="SUPFAM" id="SSF54427">
    <property type="entry name" value="NTF2-like"/>
    <property type="match status" value="2"/>
</dbReference>
<dbReference type="RefSeq" id="WP_101522431.1">
    <property type="nucleotide sequence ID" value="NZ_PKLZ01000013.1"/>
</dbReference>
<dbReference type="AlphaFoldDB" id="A0A2N5XZ46"/>
<dbReference type="PANTHER" id="PTHR38436">
    <property type="entry name" value="POLYKETIDE CYCLASE SNOAL-LIKE DOMAIN"/>
    <property type="match status" value="1"/>
</dbReference>
<dbReference type="Proteomes" id="UP000234845">
    <property type="component" value="Unassembled WGS sequence"/>
</dbReference>
<dbReference type="InterPro" id="IPR009959">
    <property type="entry name" value="Cyclase_SnoaL-like"/>
</dbReference>
<sequence>MNCLESLYAAICHASVDQVHAAADEYLHPNVHWHAAHPVDDLLGPRQVADEFLLPLCTALPDLERRPLIQFVGNDRGQRWVCGTGFFSGRFVKPLHGIPPSNKALALRYTELLRIEDERIIECFIIPDFLDVMYQRGVCPVRLPLGYAGQILPPATLDGIRPVDADPGHGAVSKQLVMDMLDCLRRYDGLELGSMDLENYWHPDLFWYGPGGIGTTRGIQGFREQHQGPFLRAFPDRDVDHHACTVANGDYVATGGWPHMHGTHSGHDWLGLPASDRRLSLRVMDIWRREGKLLRENWVAIDIPDMLMQMGYDVFSDMRSGARIVE</sequence>
<dbReference type="GO" id="GO:0030638">
    <property type="term" value="P:polyketide metabolic process"/>
    <property type="evidence" value="ECO:0007669"/>
    <property type="project" value="InterPro"/>
</dbReference>
<dbReference type="Gene3D" id="3.10.450.50">
    <property type="match status" value="2"/>
</dbReference>
<evidence type="ECO:0000313" key="2">
    <source>
        <dbReference type="Proteomes" id="UP000234845"/>
    </source>
</evidence>